<dbReference type="PROSITE" id="PS00132">
    <property type="entry name" value="CARBOXYPEPT_ZN_1"/>
    <property type="match status" value="1"/>
</dbReference>
<comment type="similarity">
    <text evidence="2 11">Belongs to the peptidase M14 family.</text>
</comment>
<dbReference type="CDD" id="cd03860">
    <property type="entry name" value="M14_CP_A-B_like"/>
    <property type="match status" value="1"/>
</dbReference>
<keyword evidence="4" id="KW-0645">Protease</keyword>
<dbReference type="GO" id="GO:0004181">
    <property type="term" value="F:metallocarboxypeptidase activity"/>
    <property type="evidence" value="ECO:0007669"/>
    <property type="project" value="InterPro"/>
</dbReference>
<comment type="cofactor">
    <cofactor evidence="1">
        <name>Zn(2+)</name>
        <dbReference type="ChEBI" id="CHEBI:29105"/>
    </cofactor>
</comment>
<evidence type="ECO:0000256" key="10">
    <source>
        <dbReference type="ARBA" id="ARBA00023157"/>
    </source>
</evidence>
<evidence type="ECO:0000259" key="12">
    <source>
        <dbReference type="PROSITE" id="PS52035"/>
    </source>
</evidence>
<dbReference type="InterPro" id="IPR000834">
    <property type="entry name" value="Peptidase_M14"/>
</dbReference>
<dbReference type="AlphaFoldDB" id="A0A6B2L5M5"/>
<evidence type="ECO:0000256" key="8">
    <source>
        <dbReference type="ARBA" id="ARBA00022833"/>
    </source>
</evidence>
<keyword evidence="6" id="KW-0732">Signal</keyword>
<keyword evidence="9" id="KW-0482">Metalloprotease</keyword>
<dbReference type="SUPFAM" id="SSF53187">
    <property type="entry name" value="Zn-dependent exopeptidases"/>
    <property type="match status" value="1"/>
</dbReference>
<dbReference type="Gene3D" id="3.30.70.340">
    <property type="entry name" value="Metallocarboxypeptidase-like"/>
    <property type="match status" value="1"/>
</dbReference>
<dbReference type="InterPro" id="IPR057246">
    <property type="entry name" value="CARBOXYPEPT_ZN_1"/>
</dbReference>
<keyword evidence="3" id="KW-0121">Carboxypeptidase</keyword>
<dbReference type="SUPFAM" id="SSF54897">
    <property type="entry name" value="Protease propeptides/inhibitors"/>
    <property type="match status" value="1"/>
</dbReference>
<accession>A0A6B2L5M5</accession>
<proteinExistence type="inferred from homology"/>
<protein>
    <recommendedName>
        <fullName evidence="12">Peptidase M14 domain-containing protein</fullName>
    </recommendedName>
</protein>
<evidence type="ECO:0000256" key="5">
    <source>
        <dbReference type="ARBA" id="ARBA00022723"/>
    </source>
</evidence>
<evidence type="ECO:0000256" key="2">
    <source>
        <dbReference type="ARBA" id="ARBA00005988"/>
    </source>
</evidence>
<dbReference type="GO" id="GO:0006508">
    <property type="term" value="P:proteolysis"/>
    <property type="evidence" value="ECO:0007669"/>
    <property type="project" value="UniProtKB-KW"/>
</dbReference>
<dbReference type="PANTHER" id="PTHR11705">
    <property type="entry name" value="PROTEASE FAMILY M14 CARBOXYPEPTIDASE A,B"/>
    <property type="match status" value="1"/>
</dbReference>
<keyword evidence="5" id="KW-0479">Metal-binding</keyword>
<dbReference type="GO" id="GO:0008270">
    <property type="term" value="F:zinc ion binding"/>
    <property type="evidence" value="ECO:0007669"/>
    <property type="project" value="InterPro"/>
</dbReference>
<dbReference type="PRINTS" id="PR00765">
    <property type="entry name" value="CRBOXYPTASEA"/>
</dbReference>
<dbReference type="InterPro" id="IPR036990">
    <property type="entry name" value="M14A-like_propep"/>
</dbReference>
<dbReference type="PANTHER" id="PTHR11705:SF91">
    <property type="entry name" value="FI01817P-RELATED"/>
    <property type="match status" value="1"/>
</dbReference>
<dbReference type="FunFam" id="3.30.70.340:FF:000002">
    <property type="entry name" value="Carboxypeptidase A"/>
    <property type="match status" value="1"/>
</dbReference>
<dbReference type="Pfam" id="PF02244">
    <property type="entry name" value="Propep_M14"/>
    <property type="match status" value="1"/>
</dbReference>
<keyword evidence="10" id="KW-1015">Disulfide bond</keyword>
<dbReference type="Gene3D" id="3.40.630.10">
    <property type="entry name" value="Zn peptidases"/>
    <property type="match status" value="1"/>
</dbReference>
<feature type="domain" description="Peptidase M14" evidence="12">
    <location>
        <begin position="110"/>
        <end position="403"/>
    </location>
</feature>
<dbReference type="InterPro" id="IPR003146">
    <property type="entry name" value="M14A_act_pep"/>
</dbReference>
<evidence type="ECO:0000256" key="9">
    <source>
        <dbReference type="ARBA" id="ARBA00023049"/>
    </source>
</evidence>
<evidence type="ECO:0000256" key="6">
    <source>
        <dbReference type="ARBA" id="ARBA00022729"/>
    </source>
</evidence>
<feature type="active site" description="Proton donor/acceptor" evidence="11">
    <location>
        <position position="369"/>
    </location>
</feature>
<dbReference type="SMART" id="SM00631">
    <property type="entry name" value="Zn_pept"/>
    <property type="match status" value="1"/>
</dbReference>
<reference evidence="13" key="1">
    <citation type="journal article" date="2020" name="J. Eukaryot. Microbiol.">
        <title>De novo Sequencing, Assembly and Annotation of the Transcriptome for the Free-Living Testate Amoeba Arcella intermedia.</title>
        <authorList>
            <person name="Ribeiro G.M."/>
            <person name="Porfirio-Sousa A.L."/>
            <person name="Maurer-Alcala X.X."/>
            <person name="Katz L.A."/>
            <person name="Lahr D.J.G."/>
        </authorList>
    </citation>
    <scope>NUCLEOTIDE SEQUENCE</scope>
</reference>
<name>A0A6B2L5M5_9EUKA</name>
<evidence type="ECO:0000256" key="3">
    <source>
        <dbReference type="ARBA" id="ARBA00022645"/>
    </source>
</evidence>
<evidence type="ECO:0000256" key="4">
    <source>
        <dbReference type="ARBA" id="ARBA00022670"/>
    </source>
</evidence>
<evidence type="ECO:0000256" key="7">
    <source>
        <dbReference type="ARBA" id="ARBA00022801"/>
    </source>
</evidence>
<evidence type="ECO:0000256" key="11">
    <source>
        <dbReference type="PROSITE-ProRule" id="PRU01379"/>
    </source>
</evidence>
<dbReference type="EMBL" id="GIBP01003323">
    <property type="protein sequence ID" value="NDV32292.1"/>
    <property type="molecule type" value="Transcribed_RNA"/>
</dbReference>
<dbReference type="Pfam" id="PF00246">
    <property type="entry name" value="Peptidase_M14"/>
    <property type="match status" value="1"/>
</dbReference>
<sequence>MLLLLGCAWSLKSFEGHKVIRAEVDSLEHLAYLLELKRNTTFDFWAEPARLGQSVDVRVAPEQCHWLCEQLSERHIPFRVLIEDVQALMGKQVEGREGMVTSQTGIDYTQYHTYEEIVAWLKTLPASYPTIAQLINIGKSYEGRDLLVVRISSNKTSGKAVWFDGGIHAREWISTATVVYMLGNILSDYGKDPTITSLVDGGAIYVLPVFNPDGYSYTWTDDRMWRKTRSPNAGSDCVGTDPNRNWDFQWGGAGTSTDPCDDSYCGSAPFSEIEVKTVGLYIKNAGFFKGYINFHSYSQLWMSPWGYTYDLPKDYTLQNALSGKCVAALQAVSGTQYQYGTISNTIYPASGSSADYTYNAGVLYSYGVELRDTGDYGFLLPPDQIVPSGQETYEAVKAWAIQSFSS</sequence>
<dbReference type="GO" id="GO:0005615">
    <property type="term" value="C:extracellular space"/>
    <property type="evidence" value="ECO:0007669"/>
    <property type="project" value="TreeGrafter"/>
</dbReference>
<evidence type="ECO:0000313" key="13">
    <source>
        <dbReference type="EMBL" id="NDV32292.1"/>
    </source>
</evidence>
<dbReference type="FunFam" id="3.40.630.10:FF:000001">
    <property type="entry name" value="Carboxypeptidase B"/>
    <property type="match status" value="1"/>
</dbReference>
<keyword evidence="8" id="KW-0862">Zinc</keyword>
<dbReference type="PROSITE" id="PS52035">
    <property type="entry name" value="PEPTIDASE_M14"/>
    <property type="match status" value="1"/>
</dbReference>
<keyword evidence="7" id="KW-0378">Hydrolase</keyword>
<organism evidence="13">
    <name type="scientific">Arcella intermedia</name>
    <dbReference type="NCBI Taxonomy" id="1963864"/>
    <lineage>
        <taxon>Eukaryota</taxon>
        <taxon>Amoebozoa</taxon>
        <taxon>Tubulinea</taxon>
        <taxon>Elardia</taxon>
        <taxon>Arcellinida</taxon>
        <taxon>Sphaerothecina</taxon>
        <taxon>Arcellidae</taxon>
        <taxon>Arcella</taxon>
    </lineage>
</organism>
<evidence type="ECO:0000256" key="1">
    <source>
        <dbReference type="ARBA" id="ARBA00001947"/>
    </source>
</evidence>